<sequence>MNNEINPDRQLSECQFFEGSESQPLETASSAAGEPATSADQLANSSRVEEPGWSEADLLDYEEIDVFYPNDEPIKLGEIPTVKDRFESLLKNRLRIEIQEKPPLFPWETELGADAIYPDVISDPTVPNPSWWNAQRENLKWSTFLPETVFADLLTPCQKVLHSTLQQGAKLVEAVESFFPQASDLLNEWAGRLVLGEVRDPELNKLQLPPYETANQQQQMVLLLLAAREILDTLTITCFLNKSVGLQEWQTSLGLLTVQAQYQTRDYGNCLMILAKLPAGGCLQLKGNHGETTARRTEAGYVTMELVDPEPNHIYRLNVLFYDCEQNPLCFAIYPRMMS</sequence>
<evidence type="ECO:0000256" key="1">
    <source>
        <dbReference type="SAM" id="MobiDB-lite"/>
    </source>
</evidence>
<evidence type="ECO:0000313" key="2">
    <source>
        <dbReference type="EMBL" id="CDM94982.1"/>
    </source>
</evidence>
<dbReference type="Proteomes" id="UP000032946">
    <property type="component" value="Chromosome"/>
</dbReference>
<name>A0A9P1KFG9_9CYAN</name>
<reference evidence="2 3" key="1">
    <citation type="submission" date="2014-02" db="EMBL/GenBank/DDBJ databases">
        <authorList>
            <person name="Genoscope - CEA"/>
        </authorList>
    </citation>
    <scope>NUCLEOTIDE SEQUENCE [LARGE SCALE GENOMIC DNA]</scope>
    <source>
        <strain evidence="2 3">PCC 8005</strain>
    </source>
</reference>
<feature type="compositionally biased region" description="Basic and acidic residues" evidence="1">
    <location>
        <begin position="1"/>
        <end position="11"/>
    </location>
</feature>
<accession>A0A9P1KFG9</accession>
<dbReference type="RefSeq" id="WP_008050618.1">
    <property type="nucleotide sequence ID" value="NZ_FO818640.1"/>
</dbReference>
<keyword evidence="3" id="KW-1185">Reference proteome</keyword>
<evidence type="ECO:0000313" key="3">
    <source>
        <dbReference type="Proteomes" id="UP000032946"/>
    </source>
</evidence>
<proteinExistence type="predicted"/>
<evidence type="ECO:0008006" key="4">
    <source>
        <dbReference type="Google" id="ProtNLM"/>
    </source>
</evidence>
<protein>
    <recommendedName>
        <fullName evidence="4">PatU</fullName>
    </recommendedName>
</protein>
<gene>
    <name evidence="2" type="ORF">ARTHRO_30248</name>
</gene>
<dbReference type="EMBL" id="FO818640">
    <property type="protein sequence ID" value="CDM94982.1"/>
    <property type="molecule type" value="Genomic_DNA"/>
</dbReference>
<organism evidence="2 3">
    <name type="scientific">Limnospira indica PCC 8005</name>
    <dbReference type="NCBI Taxonomy" id="376219"/>
    <lineage>
        <taxon>Bacteria</taxon>
        <taxon>Bacillati</taxon>
        <taxon>Cyanobacteriota</taxon>
        <taxon>Cyanophyceae</taxon>
        <taxon>Oscillatoriophycideae</taxon>
        <taxon>Oscillatoriales</taxon>
        <taxon>Sirenicapillariaceae</taxon>
        <taxon>Limnospira</taxon>
    </lineage>
</organism>
<feature type="region of interest" description="Disordered" evidence="1">
    <location>
        <begin position="1"/>
        <end position="50"/>
    </location>
</feature>
<dbReference type="AlphaFoldDB" id="A0A9P1KFG9"/>
<feature type="compositionally biased region" description="Polar residues" evidence="1">
    <location>
        <begin position="20"/>
        <end position="30"/>
    </location>
</feature>